<proteinExistence type="inferred from homology"/>
<dbReference type="EC" id="2.4.1.17" evidence="5"/>
<dbReference type="FunFam" id="3.40.50.2000:FF:000050">
    <property type="entry name" value="UDP-glucuronosyltransferase"/>
    <property type="match status" value="1"/>
</dbReference>
<dbReference type="CDD" id="cd03784">
    <property type="entry name" value="GT1_Gtf-like"/>
    <property type="match status" value="1"/>
</dbReference>
<protein>
    <recommendedName>
        <fullName evidence="5">UDP-glucuronosyltransferase</fullName>
        <ecNumber evidence="5">2.4.1.17</ecNumber>
    </recommendedName>
</protein>
<reference evidence="6 7" key="1">
    <citation type="submission" date="2024-05" db="EMBL/GenBank/DDBJ databases">
        <authorList>
            <person name="Wallberg A."/>
        </authorList>
    </citation>
    <scope>NUCLEOTIDE SEQUENCE [LARGE SCALE GENOMIC DNA]</scope>
</reference>
<dbReference type="Pfam" id="PF00201">
    <property type="entry name" value="UDPGT"/>
    <property type="match status" value="1"/>
</dbReference>
<keyword evidence="7" id="KW-1185">Reference proteome</keyword>
<gene>
    <name evidence="6" type="ORF">MNOR_LOCUS3617</name>
</gene>
<keyword evidence="2 4" id="KW-0328">Glycosyltransferase</keyword>
<evidence type="ECO:0000256" key="3">
    <source>
        <dbReference type="ARBA" id="ARBA00022679"/>
    </source>
</evidence>
<dbReference type="AlphaFoldDB" id="A0AAV2PRV4"/>
<comment type="similarity">
    <text evidence="1 4">Belongs to the UDP-glycosyltransferase family.</text>
</comment>
<keyword evidence="5" id="KW-0732">Signal</keyword>
<keyword evidence="5" id="KW-0812">Transmembrane</keyword>
<dbReference type="PROSITE" id="PS00375">
    <property type="entry name" value="UDPGT"/>
    <property type="match status" value="1"/>
</dbReference>
<evidence type="ECO:0000256" key="5">
    <source>
        <dbReference type="RuleBase" id="RU362059"/>
    </source>
</evidence>
<feature type="signal peptide" evidence="5">
    <location>
        <begin position="1"/>
        <end position="22"/>
    </location>
</feature>
<accession>A0AAV2PRV4</accession>
<evidence type="ECO:0000313" key="7">
    <source>
        <dbReference type="Proteomes" id="UP001497623"/>
    </source>
</evidence>
<evidence type="ECO:0000256" key="1">
    <source>
        <dbReference type="ARBA" id="ARBA00009995"/>
    </source>
</evidence>
<dbReference type="GO" id="GO:0016020">
    <property type="term" value="C:membrane"/>
    <property type="evidence" value="ECO:0007669"/>
    <property type="project" value="UniProtKB-SubCell"/>
</dbReference>
<sequence length="524" mass="59593">YRMRMWLVSGLLTVMLAVSTDADLPPPERPYNILMLEPMSSKSHRNVFLPLANALADRGHKITLLSLEDPVTNHPNIVELVHLTHEELDGREEFKGQSKFDHRANPSAGFKTVLGRILEIIAQNLYNFPHIKELYARRHEFDLVVIDHIFNEVAYPFAHEKTWITIATSGLDYRQSAIYGNVQNPAYSPNLLTGYPHPYSLVDRIKNAFTMIFFAQFWRRNMVPGIETELAKHFPNLPSLLEIERNQSLVLMNSHPSIGMPYALLPNQVEVGGMHCRPAKILPEEMLDWIEGSGDTGVIYFSLGSVAKGDSVPAKYRALFVEAFRQLKQRVIWKYEQDLPGLSDNVMLTDWAPQQDILGHPSVKVFISHCGLLSTQEAVYHSTPILGLPIFGDQAKTANIIQTKNFGIQLVWEELTTELIVDSLREIINNDKYQQSISTASKEFRDQPQTPVERAVFWTEYVIRHQGALHLRSPGVQLSWIQYFMIDAIIVILIALTVLVKLLIIILRKIKNMLIGGRTKAKSD</sequence>
<dbReference type="InterPro" id="IPR002213">
    <property type="entry name" value="UDP_glucos_trans"/>
</dbReference>
<feature type="transmembrane region" description="Helical" evidence="5">
    <location>
        <begin position="480"/>
        <end position="504"/>
    </location>
</feature>
<comment type="catalytic activity">
    <reaction evidence="5">
        <text>glucuronate acceptor + UDP-alpha-D-glucuronate = acceptor beta-D-glucuronoside + UDP + H(+)</text>
        <dbReference type="Rhea" id="RHEA:21032"/>
        <dbReference type="ChEBI" id="CHEBI:15378"/>
        <dbReference type="ChEBI" id="CHEBI:58052"/>
        <dbReference type="ChEBI" id="CHEBI:58223"/>
        <dbReference type="ChEBI" id="CHEBI:132367"/>
        <dbReference type="ChEBI" id="CHEBI:132368"/>
        <dbReference type="EC" id="2.4.1.17"/>
    </reaction>
</comment>
<dbReference type="InterPro" id="IPR050271">
    <property type="entry name" value="UDP-glycosyltransferase"/>
</dbReference>
<dbReference type="GO" id="GO:0015020">
    <property type="term" value="F:glucuronosyltransferase activity"/>
    <property type="evidence" value="ECO:0007669"/>
    <property type="project" value="UniProtKB-EC"/>
</dbReference>
<dbReference type="EMBL" id="CAXKWB010001251">
    <property type="protein sequence ID" value="CAL4063762.1"/>
    <property type="molecule type" value="Genomic_DNA"/>
</dbReference>
<dbReference type="Proteomes" id="UP001497623">
    <property type="component" value="Unassembled WGS sequence"/>
</dbReference>
<feature type="non-terminal residue" evidence="6">
    <location>
        <position position="1"/>
    </location>
</feature>
<dbReference type="SUPFAM" id="SSF53756">
    <property type="entry name" value="UDP-Glycosyltransferase/glycogen phosphorylase"/>
    <property type="match status" value="1"/>
</dbReference>
<evidence type="ECO:0000256" key="4">
    <source>
        <dbReference type="RuleBase" id="RU003718"/>
    </source>
</evidence>
<dbReference type="Gene3D" id="3.40.50.2000">
    <property type="entry name" value="Glycogen Phosphorylase B"/>
    <property type="match status" value="2"/>
</dbReference>
<organism evidence="6 7">
    <name type="scientific">Meganyctiphanes norvegica</name>
    <name type="common">Northern krill</name>
    <name type="synonym">Thysanopoda norvegica</name>
    <dbReference type="NCBI Taxonomy" id="48144"/>
    <lineage>
        <taxon>Eukaryota</taxon>
        <taxon>Metazoa</taxon>
        <taxon>Ecdysozoa</taxon>
        <taxon>Arthropoda</taxon>
        <taxon>Crustacea</taxon>
        <taxon>Multicrustacea</taxon>
        <taxon>Malacostraca</taxon>
        <taxon>Eumalacostraca</taxon>
        <taxon>Eucarida</taxon>
        <taxon>Euphausiacea</taxon>
        <taxon>Euphausiidae</taxon>
        <taxon>Meganyctiphanes</taxon>
    </lineage>
</organism>
<comment type="caution">
    <text evidence="6">The sequence shown here is derived from an EMBL/GenBank/DDBJ whole genome shotgun (WGS) entry which is preliminary data.</text>
</comment>
<dbReference type="PANTHER" id="PTHR48043:SF159">
    <property type="entry name" value="EG:EG0003.4 PROTEIN-RELATED"/>
    <property type="match status" value="1"/>
</dbReference>
<evidence type="ECO:0000256" key="2">
    <source>
        <dbReference type="ARBA" id="ARBA00022676"/>
    </source>
</evidence>
<dbReference type="PANTHER" id="PTHR48043">
    <property type="entry name" value="EG:EG0003.4 PROTEIN-RELATED"/>
    <property type="match status" value="1"/>
</dbReference>
<feature type="chain" id="PRO_5043113676" description="UDP-glucuronosyltransferase" evidence="5">
    <location>
        <begin position="23"/>
        <end position="524"/>
    </location>
</feature>
<keyword evidence="5" id="KW-0472">Membrane</keyword>
<keyword evidence="3 4" id="KW-0808">Transferase</keyword>
<evidence type="ECO:0000313" key="6">
    <source>
        <dbReference type="EMBL" id="CAL4063762.1"/>
    </source>
</evidence>
<comment type="subcellular location">
    <subcellularLocation>
        <location evidence="5">Membrane</location>
        <topology evidence="5">Single-pass membrane protein</topology>
    </subcellularLocation>
</comment>
<keyword evidence="5" id="KW-1133">Transmembrane helix</keyword>
<name>A0AAV2PRV4_MEGNR</name>
<dbReference type="InterPro" id="IPR035595">
    <property type="entry name" value="UDP_glycos_trans_CS"/>
</dbReference>